<reference evidence="2 3" key="1">
    <citation type="submission" date="2024-05" db="EMBL/GenBank/DDBJ databases">
        <title>A high-quality chromosomal-level genome assembly of Topmouth culter (Culter alburnus).</title>
        <authorList>
            <person name="Zhao H."/>
        </authorList>
    </citation>
    <scope>NUCLEOTIDE SEQUENCE [LARGE SCALE GENOMIC DNA]</scope>
    <source>
        <strain evidence="2">CATC2023</strain>
        <tissue evidence="2">Muscle</tissue>
    </source>
</reference>
<organism evidence="2 3">
    <name type="scientific">Culter alburnus</name>
    <name type="common">Topmouth culter</name>
    <dbReference type="NCBI Taxonomy" id="194366"/>
    <lineage>
        <taxon>Eukaryota</taxon>
        <taxon>Metazoa</taxon>
        <taxon>Chordata</taxon>
        <taxon>Craniata</taxon>
        <taxon>Vertebrata</taxon>
        <taxon>Euteleostomi</taxon>
        <taxon>Actinopterygii</taxon>
        <taxon>Neopterygii</taxon>
        <taxon>Teleostei</taxon>
        <taxon>Ostariophysi</taxon>
        <taxon>Cypriniformes</taxon>
        <taxon>Xenocyprididae</taxon>
        <taxon>Xenocypridinae</taxon>
        <taxon>Culter</taxon>
    </lineage>
</organism>
<feature type="compositionally biased region" description="Polar residues" evidence="1">
    <location>
        <begin position="292"/>
        <end position="304"/>
    </location>
</feature>
<feature type="region of interest" description="Disordered" evidence="1">
    <location>
        <begin position="122"/>
        <end position="251"/>
    </location>
</feature>
<feature type="compositionally biased region" description="Low complexity" evidence="1">
    <location>
        <begin position="146"/>
        <end position="161"/>
    </location>
</feature>
<gene>
    <name evidence="2" type="ORF">ABG768_018861</name>
</gene>
<feature type="region of interest" description="Disordered" evidence="1">
    <location>
        <begin position="1"/>
        <end position="90"/>
    </location>
</feature>
<evidence type="ECO:0000313" key="2">
    <source>
        <dbReference type="EMBL" id="KAK9977040.1"/>
    </source>
</evidence>
<dbReference type="EMBL" id="JAWDJR010000003">
    <property type="protein sequence ID" value="KAK9977040.1"/>
    <property type="molecule type" value="Genomic_DNA"/>
</dbReference>
<feature type="compositionally biased region" description="Pro residues" evidence="1">
    <location>
        <begin position="319"/>
        <end position="333"/>
    </location>
</feature>
<comment type="caution">
    <text evidence="2">The sequence shown here is derived from an EMBL/GenBank/DDBJ whole genome shotgun (WGS) entry which is preliminary data.</text>
</comment>
<feature type="region of interest" description="Disordered" evidence="1">
    <location>
        <begin position="256"/>
        <end position="275"/>
    </location>
</feature>
<evidence type="ECO:0000256" key="1">
    <source>
        <dbReference type="SAM" id="MobiDB-lite"/>
    </source>
</evidence>
<feature type="compositionally biased region" description="Low complexity" evidence="1">
    <location>
        <begin position="365"/>
        <end position="375"/>
    </location>
</feature>
<feature type="region of interest" description="Disordered" evidence="1">
    <location>
        <begin position="352"/>
        <end position="375"/>
    </location>
</feature>
<evidence type="ECO:0000313" key="3">
    <source>
        <dbReference type="Proteomes" id="UP001479290"/>
    </source>
</evidence>
<keyword evidence="3" id="KW-1185">Reference proteome</keyword>
<dbReference type="Proteomes" id="UP001479290">
    <property type="component" value="Unassembled WGS sequence"/>
</dbReference>
<name>A0AAW2AY80_CULAL</name>
<sequence length="483" mass="51911">MSELQLFPSDDEFSSVPETPALHLQPKPGRSTLDCDPLPNRTGRQLQRSYKPRSRRPLSPPPSRPSSSSVSSSPSPPPPQTTRQDVPLIPPISKWTVNSLRQALANSGVHFPRRSSKIQLYELLTSSQNSPSQPELQSKNPKNKIQRISTIRSSPRQQSSRQTRHQHERANPTTRTSSFAPVSSRPATAAAEHSSPAAPAPNNPQVLFLGSRSSNHDTEIPSHLIPFSSVPSFLPNSQKGVESSVRLPPLNVPPPLPFPFSSGDDHSVRMPPQSVPPISLPIFHSFPPAAIHTNQDPQPSTSTAPARWPSHSLASAKHLPPPPHAVAQEPPPVSSQLRSLILAEIQNIGSRCRLQPDTGPSRSNRSVSPSFGRSGGSPFPNCSVILHVFRHGGSPIRIAVWALLSEQWTGGTLSSSFGSHGPSCSYAILALALEGGEHCVRHSCRLPLSVAGGGVIAVDTVRPASPGTSTSFLTHDIMSPLLF</sequence>
<feature type="compositionally biased region" description="Polar residues" evidence="1">
    <location>
        <begin position="229"/>
        <end position="241"/>
    </location>
</feature>
<proteinExistence type="predicted"/>
<feature type="compositionally biased region" description="Polar residues" evidence="1">
    <location>
        <begin position="124"/>
        <end position="140"/>
    </location>
</feature>
<dbReference type="AlphaFoldDB" id="A0AAW2AY80"/>
<feature type="compositionally biased region" description="Polar residues" evidence="1">
    <location>
        <begin position="171"/>
        <end position="181"/>
    </location>
</feature>
<feature type="region of interest" description="Disordered" evidence="1">
    <location>
        <begin position="287"/>
        <end position="333"/>
    </location>
</feature>
<accession>A0AAW2AY80</accession>
<feature type="compositionally biased region" description="Low complexity" evidence="1">
    <location>
        <begin position="186"/>
        <end position="197"/>
    </location>
</feature>
<protein>
    <submittedName>
        <fullName evidence="2">Uncharacterized protein</fullName>
    </submittedName>
</protein>